<dbReference type="Proteomes" id="UP000654913">
    <property type="component" value="Chromosome 3"/>
</dbReference>
<evidence type="ECO:0000313" key="3">
    <source>
        <dbReference type="Proteomes" id="UP000654913"/>
    </source>
</evidence>
<reference evidence="2" key="2">
    <citation type="submission" date="2021-02" db="EMBL/GenBank/DDBJ databases">
        <title>Aspergillus puulaauensis MK2 genome sequence.</title>
        <authorList>
            <person name="Futagami T."/>
            <person name="Mori K."/>
            <person name="Kadooka C."/>
            <person name="Tanaka T."/>
        </authorList>
    </citation>
    <scope>NUCLEOTIDE SEQUENCE</scope>
    <source>
        <strain evidence="2">MK2</strain>
    </source>
</reference>
<accession>A0A7R8ALC7</accession>
<dbReference type="InterPro" id="IPR002575">
    <property type="entry name" value="Aminoglycoside_PTrfase"/>
</dbReference>
<feature type="domain" description="Aminoglycoside phosphotransferase" evidence="1">
    <location>
        <begin position="82"/>
        <end position="280"/>
    </location>
</feature>
<gene>
    <name evidence="2" type="ORF">APUU_31381S</name>
</gene>
<reference evidence="2" key="1">
    <citation type="submission" date="2021-01" db="EMBL/GenBank/DDBJ databases">
        <authorList>
            <consortium name="Aspergillus puulaauensis MK2 genome sequencing consortium"/>
            <person name="Kazuki M."/>
            <person name="Futagami T."/>
        </authorList>
    </citation>
    <scope>NUCLEOTIDE SEQUENCE</scope>
    <source>
        <strain evidence="2">MK2</strain>
    </source>
</reference>
<keyword evidence="3" id="KW-1185">Reference proteome</keyword>
<organism evidence="2 3">
    <name type="scientific">Aspergillus puulaauensis</name>
    <dbReference type="NCBI Taxonomy" id="1220207"/>
    <lineage>
        <taxon>Eukaryota</taxon>
        <taxon>Fungi</taxon>
        <taxon>Dikarya</taxon>
        <taxon>Ascomycota</taxon>
        <taxon>Pezizomycotina</taxon>
        <taxon>Eurotiomycetes</taxon>
        <taxon>Eurotiomycetidae</taxon>
        <taxon>Eurotiales</taxon>
        <taxon>Aspergillaceae</taxon>
        <taxon>Aspergillus</taxon>
    </lineage>
</organism>
<evidence type="ECO:0000313" key="2">
    <source>
        <dbReference type="EMBL" id="BCS23156.1"/>
    </source>
</evidence>
<dbReference type="OrthoDB" id="2906425at2759"/>
<dbReference type="Gene3D" id="3.90.1200.10">
    <property type="match status" value="1"/>
</dbReference>
<evidence type="ECO:0000259" key="1">
    <source>
        <dbReference type="Pfam" id="PF01636"/>
    </source>
</evidence>
<dbReference type="EMBL" id="AP024445">
    <property type="protein sequence ID" value="BCS23156.1"/>
    <property type="molecule type" value="Genomic_DNA"/>
</dbReference>
<dbReference type="PANTHER" id="PTHR21310:SF55">
    <property type="entry name" value="AMINOGLYCOSIDE PHOSPHOTRANSFERASE DOMAIN-CONTAINING PROTEIN"/>
    <property type="match status" value="1"/>
</dbReference>
<dbReference type="InterPro" id="IPR011009">
    <property type="entry name" value="Kinase-like_dom_sf"/>
</dbReference>
<dbReference type="AlphaFoldDB" id="A0A7R8ALC7"/>
<dbReference type="RefSeq" id="XP_041555350.1">
    <property type="nucleotide sequence ID" value="XM_041702578.1"/>
</dbReference>
<dbReference type="InterPro" id="IPR051678">
    <property type="entry name" value="AGP_Transferase"/>
</dbReference>
<dbReference type="Pfam" id="PF01636">
    <property type="entry name" value="APH"/>
    <property type="match status" value="1"/>
</dbReference>
<dbReference type="KEGG" id="apuu:APUU_31381S"/>
<dbReference type="GeneID" id="64973161"/>
<name>A0A7R8ALC7_9EURO</name>
<dbReference type="SUPFAM" id="SSF56112">
    <property type="entry name" value="Protein kinase-like (PK-like)"/>
    <property type="match status" value="1"/>
</dbReference>
<proteinExistence type="predicted"/>
<dbReference type="PANTHER" id="PTHR21310">
    <property type="entry name" value="AMINOGLYCOSIDE PHOSPHOTRANSFERASE-RELATED-RELATED"/>
    <property type="match status" value="1"/>
</dbReference>
<sequence length="315" mass="35978">MPVGTSFLPAILRPQYTWPAPSTASPSQNTPRVPRITGKTTRRFWGFIHKALAHFSRLYCSCFGIEFDPHIFQLPFGLVLKWTNRTSLGEVAAMQMARAAGIPAPRVLSCGKHPGDFRKISILMTRLPGITLVNSDDPLEVDVEEPWLYELKACVEAMRLWTPPRQDLICSPIGTELRSSRVPDHVMGPCSNHEELYDHLFYSMLDHAFQSKAEFQKTLEIANRLRQRSYTTKFTHGDFKAHNILVGDDGHLAGFLDWESGGWYPEYWEFTTAMRFGKDSWWYQVAAWMGGDQYLQELEADKALNHLTVDSYVAF</sequence>
<protein>
    <recommendedName>
        <fullName evidence="1">Aminoglycoside phosphotransferase domain-containing protein</fullName>
    </recommendedName>
</protein>